<dbReference type="RefSeq" id="WP_273736672.1">
    <property type="nucleotide sequence ID" value="NZ_JAQIVI010000002.1"/>
</dbReference>
<dbReference type="AlphaFoldDB" id="A0ABD5SKH9"/>
<evidence type="ECO:0000313" key="2">
    <source>
        <dbReference type="EMBL" id="MFC6763555.1"/>
    </source>
</evidence>
<keyword evidence="1" id="KW-0812">Transmembrane</keyword>
<organism evidence="2 3">
    <name type="scientific">Natrinema soli</name>
    <dbReference type="NCBI Taxonomy" id="1930624"/>
    <lineage>
        <taxon>Archaea</taxon>
        <taxon>Methanobacteriati</taxon>
        <taxon>Methanobacteriota</taxon>
        <taxon>Stenosarchaea group</taxon>
        <taxon>Halobacteria</taxon>
        <taxon>Halobacteriales</taxon>
        <taxon>Natrialbaceae</taxon>
        <taxon>Natrinema</taxon>
    </lineage>
</organism>
<comment type="caution">
    <text evidence="2">The sequence shown here is derived from an EMBL/GenBank/DDBJ whole genome shotgun (WGS) entry which is preliminary data.</text>
</comment>
<sequence length="174" mass="20093">MLGLLITFIIIPIAIGLQLEEYDIDSSLFIPAFTAVIGSFGLYFLRQWRRRKRIETALEAELNQMSDLKSLPDNLGELEPAPPDDDIPAEVVPTPEALPTDVYDSNLPELSLLHSWVYRDVVGFYTQLKRHKPTLREIHLQKEEEDITMSNQEDLYREAEELKEKRSKLLRKLG</sequence>
<reference evidence="2 3" key="1">
    <citation type="journal article" date="2019" name="Int. J. Syst. Evol. Microbiol.">
        <title>The Global Catalogue of Microorganisms (GCM) 10K type strain sequencing project: providing services to taxonomists for standard genome sequencing and annotation.</title>
        <authorList>
            <consortium name="The Broad Institute Genomics Platform"/>
            <consortium name="The Broad Institute Genome Sequencing Center for Infectious Disease"/>
            <person name="Wu L."/>
            <person name="Ma J."/>
        </authorList>
    </citation>
    <scope>NUCLEOTIDE SEQUENCE [LARGE SCALE GENOMIC DNA]</scope>
    <source>
        <strain evidence="2 3">LMG 29247</strain>
    </source>
</reference>
<evidence type="ECO:0000256" key="1">
    <source>
        <dbReference type="SAM" id="Phobius"/>
    </source>
</evidence>
<protein>
    <submittedName>
        <fullName evidence="2">Uncharacterized protein</fullName>
    </submittedName>
</protein>
<evidence type="ECO:0000313" key="3">
    <source>
        <dbReference type="Proteomes" id="UP001596383"/>
    </source>
</evidence>
<accession>A0ABD5SKH9</accession>
<dbReference type="Proteomes" id="UP001596383">
    <property type="component" value="Unassembled WGS sequence"/>
</dbReference>
<dbReference type="EMBL" id="JBHSWV010000002">
    <property type="protein sequence ID" value="MFC6763555.1"/>
    <property type="molecule type" value="Genomic_DNA"/>
</dbReference>
<feature type="transmembrane region" description="Helical" evidence="1">
    <location>
        <begin position="26"/>
        <end position="45"/>
    </location>
</feature>
<gene>
    <name evidence="2" type="ORF">ACFQE6_00200</name>
</gene>
<name>A0ABD5SKH9_9EURY</name>
<keyword evidence="3" id="KW-1185">Reference proteome</keyword>
<keyword evidence="1" id="KW-1133">Transmembrane helix</keyword>
<proteinExistence type="predicted"/>
<keyword evidence="1" id="KW-0472">Membrane</keyword>